<feature type="domain" description="SGNH hydrolase-type esterase" evidence="1">
    <location>
        <begin position="14"/>
        <end position="271"/>
    </location>
</feature>
<dbReference type="RefSeq" id="XP_046065781.1">
    <property type="nucleotide sequence ID" value="XM_046217530.1"/>
</dbReference>
<dbReference type="InterPro" id="IPR036514">
    <property type="entry name" value="SGNH_hydro_sf"/>
</dbReference>
<comment type="caution">
    <text evidence="2">The sequence shown here is derived from an EMBL/GenBank/DDBJ whole genome shotgun (WGS) entry which is preliminary data.</text>
</comment>
<dbReference type="SUPFAM" id="SSF52266">
    <property type="entry name" value="SGNH hydrolase"/>
    <property type="match status" value="1"/>
</dbReference>
<proteinExistence type="predicted"/>
<organism evidence="2 3">
    <name type="scientific">Talaromyces proteolyticus</name>
    <dbReference type="NCBI Taxonomy" id="1131652"/>
    <lineage>
        <taxon>Eukaryota</taxon>
        <taxon>Fungi</taxon>
        <taxon>Dikarya</taxon>
        <taxon>Ascomycota</taxon>
        <taxon>Pezizomycotina</taxon>
        <taxon>Eurotiomycetes</taxon>
        <taxon>Eurotiomycetidae</taxon>
        <taxon>Eurotiales</taxon>
        <taxon>Trichocomaceae</taxon>
        <taxon>Talaromyces</taxon>
        <taxon>Talaromyces sect. Bacilispori</taxon>
    </lineage>
</organism>
<gene>
    <name evidence="2" type="ORF">BGW36DRAFT_390855</name>
</gene>
<dbReference type="EMBL" id="JAJTJA010000015">
    <property type="protein sequence ID" value="KAH8689427.1"/>
    <property type="molecule type" value="Genomic_DNA"/>
</dbReference>
<dbReference type="InterPro" id="IPR013830">
    <property type="entry name" value="SGNH_hydro"/>
</dbReference>
<dbReference type="GeneID" id="70247817"/>
<name>A0AAD4KET9_9EURO</name>
<accession>A0AAD4KET9</accession>
<keyword evidence="3" id="KW-1185">Reference proteome</keyword>
<protein>
    <submittedName>
        <fullName evidence="2">SGNH hydrolase-type esterase domain-containing protein</fullName>
    </submittedName>
</protein>
<dbReference type="CDD" id="cd01823">
    <property type="entry name" value="SEST_like"/>
    <property type="match status" value="1"/>
</dbReference>
<evidence type="ECO:0000313" key="2">
    <source>
        <dbReference type="EMBL" id="KAH8689427.1"/>
    </source>
</evidence>
<dbReference type="Proteomes" id="UP001201262">
    <property type="component" value="Unassembled WGS sequence"/>
</dbReference>
<sequence>MPAPSNRRLHIVSLGSSFAAGPGIHPQIAPRAGRSGQNYPHILARLLDAHLTDLTVSGATLLNIIVDPQQHFLFRSVVFPPQITLLPSSANIITITAGGNDLEYIGGMVQDAWAAGALGKIVNFIVGVVRRVYLLVRRRPRPAEQALQPLTEEALITRLGRVLDAIHAKAPNARVFLVEYLAVLGANTQPGKDVPFSQDRIDYHRQTARKLQRAYVQAAESRAGWCERVAIHDSSAEHGLGSQVPWVGGFGYWALLRRGSVFHPNLAGMQAVAEVLVRKIDR</sequence>
<dbReference type="AlphaFoldDB" id="A0AAD4KET9"/>
<dbReference type="Gene3D" id="3.40.50.1110">
    <property type="entry name" value="SGNH hydrolase"/>
    <property type="match status" value="1"/>
</dbReference>
<evidence type="ECO:0000313" key="3">
    <source>
        <dbReference type="Proteomes" id="UP001201262"/>
    </source>
</evidence>
<dbReference type="GO" id="GO:0016788">
    <property type="term" value="F:hydrolase activity, acting on ester bonds"/>
    <property type="evidence" value="ECO:0007669"/>
    <property type="project" value="InterPro"/>
</dbReference>
<evidence type="ECO:0000259" key="1">
    <source>
        <dbReference type="Pfam" id="PF13472"/>
    </source>
</evidence>
<reference evidence="2" key="1">
    <citation type="submission" date="2021-12" db="EMBL/GenBank/DDBJ databases">
        <title>Convergent genome expansion in fungi linked to evolution of root-endophyte symbiosis.</title>
        <authorList>
            <consortium name="DOE Joint Genome Institute"/>
            <person name="Ke Y.-H."/>
            <person name="Bonito G."/>
            <person name="Liao H.-L."/>
            <person name="Looney B."/>
            <person name="Rojas-Flechas A."/>
            <person name="Nash J."/>
            <person name="Hameed K."/>
            <person name="Schadt C."/>
            <person name="Martin F."/>
            <person name="Crous P.W."/>
            <person name="Miettinen O."/>
            <person name="Magnuson J.K."/>
            <person name="Labbe J."/>
            <person name="Jacobson D."/>
            <person name="Doktycz M.J."/>
            <person name="Veneault-Fourrey C."/>
            <person name="Kuo A."/>
            <person name="Mondo S."/>
            <person name="Calhoun S."/>
            <person name="Riley R."/>
            <person name="Ohm R."/>
            <person name="LaButti K."/>
            <person name="Andreopoulos B."/>
            <person name="Pangilinan J."/>
            <person name="Nolan M."/>
            <person name="Tritt A."/>
            <person name="Clum A."/>
            <person name="Lipzen A."/>
            <person name="Daum C."/>
            <person name="Barry K."/>
            <person name="Grigoriev I.V."/>
            <person name="Vilgalys R."/>
        </authorList>
    </citation>
    <scope>NUCLEOTIDE SEQUENCE</scope>
    <source>
        <strain evidence="2">PMI_201</strain>
    </source>
</reference>
<dbReference type="InterPro" id="IPR037460">
    <property type="entry name" value="SEST-like"/>
</dbReference>
<dbReference type="GO" id="GO:0006629">
    <property type="term" value="P:lipid metabolic process"/>
    <property type="evidence" value="ECO:0007669"/>
    <property type="project" value="TreeGrafter"/>
</dbReference>
<dbReference type="PANTHER" id="PTHR37981:SF1">
    <property type="entry name" value="SGNH HYDROLASE-TYPE ESTERASE DOMAIN-CONTAINING PROTEIN"/>
    <property type="match status" value="1"/>
</dbReference>
<dbReference type="PANTHER" id="PTHR37981">
    <property type="entry name" value="LIPASE 2"/>
    <property type="match status" value="1"/>
</dbReference>
<keyword evidence="2" id="KW-0378">Hydrolase</keyword>
<dbReference type="Pfam" id="PF13472">
    <property type="entry name" value="Lipase_GDSL_2"/>
    <property type="match status" value="1"/>
</dbReference>